<reference evidence="1" key="1">
    <citation type="submission" date="2021-06" db="EMBL/GenBank/DDBJ databases">
        <authorList>
            <consortium name="DOE Joint Genome Institute"/>
            <person name="Mondo S.J."/>
            <person name="Amses K.R."/>
            <person name="Simmons D.R."/>
            <person name="Longcore J.E."/>
            <person name="Seto K."/>
            <person name="Alves G.H."/>
            <person name="Bonds A.E."/>
            <person name="Quandt C.A."/>
            <person name="Davis W.J."/>
            <person name="Chang Y."/>
            <person name="Letcher P.M."/>
            <person name="Powell M.J."/>
            <person name="Kuo A."/>
            <person name="Labutti K."/>
            <person name="Pangilinan J."/>
            <person name="Andreopoulos W."/>
            <person name="Tritt A."/>
            <person name="Riley R."/>
            <person name="Hundley H."/>
            <person name="Johnson J."/>
            <person name="Lipzen A."/>
            <person name="Barry K."/>
            <person name="Berbee M.L."/>
            <person name="Buchler N.E."/>
            <person name="Grigoriev I.V."/>
            <person name="Spatafora J.W."/>
            <person name="Stajich J.E."/>
            <person name="James T.Y."/>
        </authorList>
    </citation>
    <scope>NUCLEOTIDE SEQUENCE</scope>
    <source>
        <strain evidence="1">AG</strain>
    </source>
</reference>
<dbReference type="GeneID" id="75915804"/>
<dbReference type="EMBL" id="MU620935">
    <property type="protein sequence ID" value="KAI8577900.1"/>
    <property type="molecule type" value="Genomic_DNA"/>
</dbReference>
<gene>
    <name evidence="1" type="ORF">K450DRAFT_249826</name>
</gene>
<comment type="caution">
    <text evidence="1">The sequence shown here is derived from an EMBL/GenBank/DDBJ whole genome shotgun (WGS) entry which is preliminary data.</text>
</comment>
<reference evidence="1" key="2">
    <citation type="journal article" date="2022" name="Proc. Natl. Acad. Sci. U.S.A.">
        <title>Diploid-dominant life cycles characterize the early evolution of Fungi.</title>
        <authorList>
            <person name="Amses K.R."/>
            <person name="Simmons D.R."/>
            <person name="Longcore J.E."/>
            <person name="Mondo S.J."/>
            <person name="Seto K."/>
            <person name="Jeronimo G.H."/>
            <person name="Bonds A.E."/>
            <person name="Quandt C.A."/>
            <person name="Davis W.J."/>
            <person name="Chang Y."/>
            <person name="Federici B.A."/>
            <person name="Kuo A."/>
            <person name="LaButti K."/>
            <person name="Pangilinan J."/>
            <person name="Andreopoulos W."/>
            <person name="Tritt A."/>
            <person name="Riley R."/>
            <person name="Hundley H."/>
            <person name="Johnson J."/>
            <person name="Lipzen A."/>
            <person name="Barry K."/>
            <person name="Lang B.F."/>
            <person name="Cuomo C.A."/>
            <person name="Buchler N.E."/>
            <person name="Grigoriev I.V."/>
            <person name="Spatafora J.W."/>
            <person name="Stajich J.E."/>
            <person name="James T.Y."/>
        </authorList>
    </citation>
    <scope>NUCLEOTIDE SEQUENCE</scope>
    <source>
        <strain evidence="1">AG</strain>
    </source>
</reference>
<dbReference type="Proteomes" id="UP001206595">
    <property type="component" value="Unassembled WGS sequence"/>
</dbReference>
<organism evidence="1 2">
    <name type="scientific">Umbelopsis ramanniana AG</name>
    <dbReference type="NCBI Taxonomy" id="1314678"/>
    <lineage>
        <taxon>Eukaryota</taxon>
        <taxon>Fungi</taxon>
        <taxon>Fungi incertae sedis</taxon>
        <taxon>Mucoromycota</taxon>
        <taxon>Mucoromycotina</taxon>
        <taxon>Umbelopsidomycetes</taxon>
        <taxon>Umbelopsidales</taxon>
        <taxon>Umbelopsidaceae</taxon>
        <taxon>Umbelopsis</taxon>
    </lineage>
</organism>
<protein>
    <submittedName>
        <fullName evidence="1">Uncharacterized protein</fullName>
    </submittedName>
</protein>
<evidence type="ECO:0000313" key="2">
    <source>
        <dbReference type="Proteomes" id="UP001206595"/>
    </source>
</evidence>
<dbReference type="RefSeq" id="XP_051442904.1">
    <property type="nucleotide sequence ID" value="XM_051590461.1"/>
</dbReference>
<sequence>MSTLRGTRLFWVSIWSTKWIAQILSMFPFRIHLVCMSLTSCKRPRPRRIESYN</sequence>
<accession>A0AAD5E940</accession>
<proteinExistence type="predicted"/>
<dbReference type="AlphaFoldDB" id="A0AAD5E940"/>
<evidence type="ECO:0000313" key="1">
    <source>
        <dbReference type="EMBL" id="KAI8577900.1"/>
    </source>
</evidence>
<name>A0AAD5E940_UMBRA</name>
<keyword evidence="2" id="KW-1185">Reference proteome</keyword>